<name>A0ABY4QJ72_9MYCO</name>
<dbReference type="Pfam" id="PF00934">
    <property type="entry name" value="PE"/>
    <property type="match status" value="1"/>
</dbReference>
<feature type="domain" description="PE" evidence="1">
    <location>
        <begin position="7"/>
        <end position="93"/>
    </location>
</feature>
<accession>A0ABY4QJ72</accession>
<protein>
    <submittedName>
        <fullName evidence="2">PE domain-containing protein</fullName>
    </submittedName>
</protein>
<evidence type="ECO:0000313" key="3">
    <source>
        <dbReference type="Proteomes" id="UP001056610"/>
    </source>
</evidence>
<dbReference type="EMBL" id="CP097320">
    <property type="protein sequence ID" value="UQX11067.1"/>
    <property type="molecule type" value="Genomic_DNA"/>
</dbReference>
<dbReference type="Proteomes" id="UP001056610">
    <property type="component" value="Chromosome"/>
</dbReference>
<sequence length="100" mass="9651">MTRGFGVIPAAVTSSSVTESTIGAEMAATTAAGAAALTGVTPMAADIDSAEFAQALNATGAAYLATMASHVEQRTALSGAQSLASGTYAAMDAIHGTALG</sequence>
<keyword evidence="3" id="KW-1185">Reference proteome</keyword>
<evidence type="ECO:0000313" key="2">
    <source>
        <dbReference type="EMBL" id="UQX11067.1"/>
    </source>
</evidence>
<organism evidence="2 3">
    <name type="scientific">Candidatus Mycobacterium methanotrophicum</name>
    <dbReference type="NCBI Taxonomy" id="2943498"/>
    <lineage>
        <taxon>Bacteria</taxon>
        <taxon>Bacillati</taxon>
        <taxon>Actinomycetota</taxon>
        <taxon>Actinomycetes</taxon>
        <taxon>Mycobacteriales</taxon>
        <taxon>Mycobacteriaceae</taxon>
        <taxon>Mycobacterium</taxon>
    </lineage>
</organism>
<reference evidence="2" key="1">
    <citation type="submission" date="2022-05" db="EMBL/GenBank/DDBJ databases">
        <title>A methanotrophic Mycobacterium dominates a cave microbial ecosystem.</title>
        <authorList>
            <person name="Van Spanning R.J.M."/>
            <person name="Guan Q."/>
            <person name="Melkonian C."/>
            <person name="Gallant J."/>
            <person name="Polerecky L."/>
            <person name="Flot J.-F."/>
            <person name="Brandt B.W."/>
            <person name="Braster M."/>
            <person name="Iturbe Espinoza P."/>
            <person name="Aerts J."/>
            <person name="Meima-Franke M."/>
            <person name="Piersma S.R."/>
            <person name="Bunduc C."/>
            <person name="Ummels R."/>
            <person name="Pain A."/>
            <person name="Fleming E.J."/>
            <person name="van der Wel N."/>
            <person name="Gherman V.D."/>
            <person name="Sarbu S.M."/>
            <person name="Bodelier P.L.E."/>
            <person name="Bitter W."/>
        </authorList>
    </citation>
    <scope>NUCLEOTIDE SEQUENCE</scope>
    <source>
        <strain evidence="2">Sulfur Cave</strain>
    </source>
</reference>
<gene>
    <name evidence="2" type="ORF">M5I08_00225</name>
</gene>
<proteinExistence type="predicted"/>
<dbReference type="RefSeq" id="WP_219068944.1">
    <property type="nucleotide sequence ID" value="NZ_CAJUXY010000046.1"/>
</dbReference>
<dbReference type="InterPro" id="IPR000084">
    <property type="entry name" value="PE-PGRS_N"/>
</dbReference>
<evidence type="ECO:0000259" key="1">
    <source>
        <dbReference type="Pfam" id="PF00934"/>
    </source>
</evidence>